<reference evidence="1" key="1">
    <citation type="submission" date="2021-06" db="EMBL/GenBank/DDBJ databases">
        <authorList>
            <person name="Kallberg Y."/>
            <person name="Tangrot J."/>
            <person name="Rosling A."/>
        </authorList>
    </citation>
    <scope>NUCLEOTIDE SEQUENCE</scope>
    <source>
        <strain evidence="1">MA461A</strain>
    </source>
</reference>
<keyword evidence="2" id="KW-1185">Reference proteome</keyword>
<feature type="non-terminal residue" evidence="1">
    <location>
        <position position="1"/>
    </location>
</feature>
<organism evidence="1 2">
    <name type="scientific">Racocetra persica</name>
    <dbReference type="NCBI Taxonomy" id="160502"/>
    <lineage>
        <taxon>Eukaryota</taxon>
        <taxon>Fungi</taxon>
        <taxon>Fungi incertae sedis</taxon>
        <taxon>Mucoromycota</taxon>
        <taxon>Glomeromycotina</taxon>
        <taxon>Glomeromycetes</taxon>
        <taxon>Diversisporales</taxon>
        <taxon>Gigasporaceae</taxon>
        <taxon>Racocetra</taxon>
    </lineage>
</organism>
<proteinExistence type="predicted"/>
<feature type="non-terminal residue" evidence="1">
    <location>
        <position position="159"/>
    </location>
</feature>
<evidence type="ECO:0000313" key="1">
    <source>
        <dbReference type="EMBL" id="CAG8815158.1"/>
    </source>
</evidence>
<evidence type="ECO:0000313" key="2">
    <source>
        <dbReference type="Proteomes" id="UP000789920"/>
    </source>
</evidence>
<gene>
    <name evidence="1" type="ORF">RPERSI_LOCUS24151</name>
</gene>
<accession>A0ACA9RXK1</accession>
<dbReference type="Proteomes" id="UP000789920">
    <property type="component" value="Unassembled WGS sequence"/>
</dbReference>
<comment type="caution">
    <text evidence="1">The sequence shown here is derived from an EMBL/GenBank/DDBJ whole genome shotgun (WGS) entry which is preliminary data.</text>
</comment>
<dbReference type="EMBL" id="CAJVQC010076958">
    <property type="protein sequence ID" value="CAG8815158.1"/>
    <property type="molecule type" value="Genomic_DNA"/>
</dbReference>
<protein>
    <submittedName>
        <fullName evidence="1">30047_t:CDS:1</fullName>
    </submittedName>
</protein>
<sequence>RLIIALQSLREKYIIWPCDDYQKKVNQEFEILGFPIAIKAIDGTHIPLNEAPSKINKDIYMSRKHRYGIYLQGIVDHKRYFISYNIDPQSLNTEKQKYYDTIHSKARVVIKQGQNNDDDPIELELETFKLDNDQFDDNENNSEDKNNAKIKQQNLLKII</sequence>
<name>A0ACA9RXK1_9GLOM</name>